<keyword evidence="3" id="KW-0472">Membrane</keyword>
<reference evidence="5 6" key="1">
    <citation type="journal article" date="2007" name="PLoS Genet.">
        <title>Patterns and implications of gene gain and loss in the evolution of Prochlorococcus.</title>
        <authorList>
            <person name="Kettler G.C."/>
            <person name="Martiny A.C."/>
            <person name="Huang K."/>
            <person name="Zucker J."/>
            <person name="Coleman M.L."/>
            <person name="Rodrigue S."/>
            <person name="Chen F."/>
            <person name="Lapidus A."/>
            <person name="Ferriera S."/>
            <person name="Johnson J."/>
            <person name="Steglich C."/>
            <person name="Church G.M."/>
            <person name="Richardson P."/>
            <person name="Chisholm S.W."/>
        </authorList>
    </citation>
    <scope>NUCLEOTIDE SEQUENCE [LARGE SCALE GENOMIC DNA]</scope>
    <source>
        <strain evidence="5 6">MIT 9303</strain>
    </source>
</reference>
<dbReference type="Pfam" id="PF05226">
    <property type="entry name" value="CHASE2"/>
    <property type="match status" value="1"/>
</dbReference>
<dbReference type="SUPFAM" id="SSF55073">
    <property type="entry name" value="Nucleotide cyclase"/>
    <property type="match status" value="1"/>
</dbReference>
<feature type="compositionally biased region" description="Basic and acidic residues" evidence="2">
    <location>
        <begin position="632"/>
        <end position="645"/>
    </location>
</feature>
<accession>A2C6I2</accession>
<dbReference type="InterPro" id="IPR001054">
    <property type="entry name" value="A/G_cyclase"/>
</dbReference>
<dbReference type="AlphaFoldDB" id="A2C6I2"/>
<protein>
    <recommendedName>
        <fullName evidence="4">Guanylate cyclase domain-containing protein</fullName>
    </recommendedName>
</protein>
<proteinExistence type="inferred from homology"/>
<dbReference type="PANTHER" id="PTHR43081">
    <property type="entry name" value="ADENYLATE CYCLASE, TERMINAL-DIFFERENTIATION SPECIFIC-RELATED"/>
    <property type="match status" value="1"/>
</dbReference>
<feature type="region of interest" description="Disordered" evidence="2">
    <location>
        <begin position="618"/>
        <end position="645"/>
    </location>
</feature>
<dbReference type="InterPro" id="IPR007890">
    <property type="entry name" value="CHASE2"/>
</dbReference>
<dbReference type="Pfam" id="PF00211">
    <property type="entry name" value="Guanylate_cyc"/>
    <property type="match status" value="1"/>
</dbReference>
<dbReference type="InterPro" id="IPR029787">
    <property type="entry name" value="Nucleotide_cyclase"/>
</dbReference>
<dbReference type="GO" id="GO:0035556">
    <property type="term" value="P:intracellular signal transduction"/>
    <property type="evidence" value="ECO:0007669"/>
    <property type="project" value="InterPro"/>
</dbReference>
<dbReference type="KEGG" id="pmf:P9303_03401"/>
<feature type="transmembrane region" description="Helical" evidence="3">
    <location>
        <begin position="363"/>
        <end position="382"/>
    </location>
</feature>
<dbReference type="GO" id="GO:0009190">
    <property type="term" value="P:cyclic nucleotide biosynthetic process"/>
    <property type="evidence" value="ECO:0007669"/>
    <property type="project" value="InterPro"/>
</dbReference>
<dbReference type="Proteomes" id="UP000002274">
    <property type="component" value="Chromosome"/>
</dbReference>
<gene>
    <name evidence="5" type="ordered locus">P9303_03401</name>
</gene>
<sequence length="645" mass="69476">MKLSQRIRDGLVQAGLIGAAALFLGGLSTTGISASIDWLLYDSVITLRSRDSAQRHPVTIVGIDEDDISHYGWPIDDAVLCRALRNALQANASAIGLDLYRDQGIGPQQSCLPELIRQNSEIVAIFNAAEGITAPPGTPAAQQAFNDLVVDADGVIRRDLIHVSGQDAATVSLPVRLIETSGLQPGLLDLLKKPDRAEQLGPWLLPHSGGYRDLDAAGYQRLLPFHQPGSFRTISLRTLADGKWAAEALQQGDIVLLGSTAPSLKDLFEIPHSRFSQSNKFLMPGVEVHALRVAALLNGLDQPWTLRTLPPWNEQGLELIAILVGISLGASCSKLQRSITITTVLTVVLAGCGAALLWTQGLWIGLTLPVISLPVMAGVGWLRRGALLQRQKQQIERLLGQTTSPAVAQQLWEQRDSLLRDGQFEGKQVTATVLFTDTQDFTSISEQLSPSELLTWLNRGMSLLVQEITNHGGIINKFTGDGLLAVFGAPISQGMAVDAGHAIDASLAITARLAELNQALKLEQAPAMRMRIGIHSGPVIAGSMGSSARLEFTVMGDTVNCASRLESLARVPADDSCRTLFSQETLMRCERDDLLWHSVGRLQVKGRQQELDVLELKGTKPAANVRTGSAPADDRARSADQELPG</sequence>
<dbReference type="Gene3D" id="3.30.70.1230">
    <property type="entry name" value="Nucleotide cyclase"/>
    <property type="match status" value="1"/>
</dbReference>
<keyword evidence="3" id="KW-1133">Transmembrane helix</keyword>
<dbReference type="GO" id="GO:0004016">
    <property type="term" value="F:adenylate cyclase activity"/>
    <property type="evidence" value="ECO:0007669"/>
    <property type="project" value="UniProtKB-ARBA"/>
</dbReference>
<dbReference type="BioCyc" id="PMAR59922:G1G80-320-MONOMER"/>
<dbReference type="SMART" id="SM00044">
    <property type="entry name" value="CYCc"/>
    <property type="match status" value="1"/>
</dbReference>
<name>A2C6I2_PROM3</name>
<feature type="transmembrane region" description="Helical" evidence="3">
    <location>
        <begin position="339"/>
        <end position="357"/>
    </location>
</feature>
<evidence type="ECO:0000256" key="2">
    <source>
        <dbReference type="SAM" id="MobiDB-lite"/>
    </source>
</evidence>
<feature type="domain" description="Guanylate cyclase" evidence="4">
    <location>
        <begin position="432"/>
        <end position="566"/>
    </location>
</feature>
<evidence type="ECO:0000313" key="5">
    <source>
        <dbReference type="EMBL" id="ABM77092.1"/>
    </source>
</evidence>
<dbReference type="EMBL" id="CP000554">
    <property type="protein sequence ID" value="ABM77092.1"/>
    <property type="molecule type" value="Genomic_DNA"/>
</dbReference>
<dbReference type="STRING" id="59922.P9303_03401"/>
<organism evidence="5 6">
    <name type="scientific">Prochlorococcus marinus (strain MIT 9303)</name>
    <dbReference type="NCBI Taxonomy" id="59922"/>
    <lineage>
        <taxon>Bacteria</taxon>
        <taxon>Bacillati</taxon>
        <taxon>Cyanobacteriota</taxon>
        <taxon>Cyanophyceae</taxon>
        <taxon>Synechococcales</taxon>
        <taxon>Prochlorococcaceae</taxon>
        <taxon>Prochlorococcus</taxon>
    </lineage>
</organism>
<evidence type="ECO:0000259" key="4">
    <source>
        <dbReference type="PROSITE" id="PS50125"/>
    </source>
</evidence>
<dbReference type="CDD" id="cd07302">
    <property type="entry name" value="CHD"/>
    <property type="match status" value="1"/>
</dbReference>
<dbReference type="SMART" id="SM01080">
    <property type="entry name" value="CHASE2"/>
    <property type="match status" value="1"/>
</dbReference>
<evidence type="ECO:0000313" key="6">
    <source>
        <dbReference type="Proteomes" id="UP000002274"/>
    </source>
</evidence>
<dbReference type="PROSITE" id="PS50125">
    <property type="entry name" value="GUANYLATE_CYCLASE_2"/>
    <property type="match status" value="1"/>
</dbReference>
<evidence type="ECO:0000256" key="1">
    <source>
        <dbReference type="ARBA" id="ARBA00005381"/>
    </source>
</evidence>
<comment type="similarity">
    <text evidence="1">Belongs to the adenylyl cyclase class-3 family.</text>
</comment>
<dbReference type="PANTHER" id="PTHR43081:SF1">
    <property type="entry name" value="ADENYLATE CYCLASE, TERMINAL-DIFFERENTIATION SPECIFIC"/>
    <property type="match status" value="1"/>
</dbReference>
<keyword evidence="3" id="KW-0812">Transmembrane</keyword>
<dbReference type="InterPro" id="IPR050697">
    <property type="entry name" value="Adenylyl/Guanylyl_Cyclase_3/4"/>
</dbReference>
<dbReference type="RefSeq" id="WP_011825017.1">
    <property type="nucleotide sequence ID" value="NC_008820.1"/>
</dbReference>
<evidence type="ECO:0000256" key="3">
    <source>
        <dbReference type="SAM" id="Phobius"/>
    </source>
</evidence>
<dbReference type="HOGENOM" id="CLU_000445_85_1_3"/>